<dbReference type="InterPro" id="IPR018187">
    <property type="entry name" value="Asp/Glu_racemase_AS_1"/>
</dbReference>
<comment type="similarity">
    <text evidence="8">Belongs to the aspartate/glutamate racemases family.</text>
</comment>
<dbReference type="SUPFAM" id="SSF53681">
    <property type="entry name" value="Aspartate/glutamate racemase"/>
    <property type="match status" value="2"/>
</dbReference>
<dbReference type="PROSITE" id="PS00923">
    <property type="entry name" value="ASP_GLU_RACEMASE_1"/>
    <property type="match status" value="1"/>
</dbReference>
<feature type="binding site" evidence="8">
    <location>
        <begin position="183"/>
        <end position="184"/>
    </location>
    <ligand>
        <name>substrate</name>
    </ligand>
</feature>
<sequence>MRIGFFDSGVGGITVLHEALKILPDEDYIYYADTKNVPYGVKPKEEVKQYIFTAMECMINQGVKAIVIACNTATSVAIEEVRSRYNVPVIGMEPAVKPAVRNNQDRSKRVLVTATALTLREEKLQNLIARLDQGHIVDLLPLPGLIQFAEKLVFDEETVLPYLHEQLSLYDLNQYGTVVLGCTHFPYYKNIFYKILPRQVSVIDGNKGTVNNLKRILADSHSLGGGSGRIAYYESGIRVEDTIRLNNYKELMRCLERTNKVSD</sequence>
<evidence type="ECO:0000256" key="5">
    <source>
        <dbReference type="ARBA" id="ARBA00023235"/>
    </source>
</evidence>
<keyword evidence="4 8" id="KW-0573">Peptidoglycan synthesis</keyword>
<dbReference type="InterPro" id="IPR001920">
    <property type="entry name" value="Asp/Glu_race"/>
</dbReference>
<feature type="binding site" evidence="8">
    <location>
        <begin position="7"/>
        <end position="8"/>
    </location>
    <ligand>
        <name>substrate</name>
    </ligand>
</feature>
<proteinExistence type="inferred from homology"/>
<keyword evidence="3 8" id="KW-0133">Cell shape</keyword>
<dbReference type="Pfam" id="PF01177">
    <property type="entry name" value="Asp_Glu_race"/>
    <property type="match status" value="1"/>
</dbReference>
<dbReference type="AlphaFoldDB" id="A0A6S6R3H4"/>
<dbReference type="GO" id="GO:0008881">
    <property type="term" value="F:glutamate racemase activity"/>
    <property type="evidence" value="ECO:0007669"/>
    <property type="project" value="UniProtKB-UniRule"/>
</dbReference>
<comment type="pathway">
    <text evidence="8">Cell wall biogenesis; peptidoglycan biosynthesis.</text>
</comment>
<dbReference type="GO" id="GO:0071555">
    <property type="term" value="P:cell wall organization"/>
    <property type="evidence" value="ECO:0007669"/>
    <property type="project" value="UniProtKB-KW"/>
</dbReference>
<comment type="function">
    <text evidence="8">Provides the (R)-glutamate required for cell wall biosynthesis.</text>
</comment>
<dbReference type="EC" id="5.1.1.3" evidence="2 8"/>
<keyword evidence="10" id="KW-1185">Reference proteome</keyword>
<evidence type="ECO:0000256" key="7">
    <source>
        <dbReference type="ARBA" id="ARBA00070053"/>
    </source>
</evidence>
<reference evidence="9 10" key="1">
    <citation type="journal article" date="2016" name="Int. J. Syst. Evol. Microbiol.">
        <title>Descriptions of Anaerotaenia torta gen. nov., sp. nov. and Anaerocolumna cellulosilytica gen. nov., sp. nov. isolated from a methanogenic reactor of cattle waste.</title>
        <authorList>
            <person name="Uek A."/>
            <person name="Ohtaki Y."/>
            <person name="Kaku N."/>
            <person name="Ueki K."/>
        </authorList>
    </citation>
    <scope>NUCLEOTIDE SEQUENCE [LARGE SCALE GENOMIC DNA]</scope>
    <source>
        <strain evidence="9 10">SN021</strain>
    </source>
</reference>
<feature type="binding site" evidence="8">
    <location>
        <begin position="39"/>
        <end position="40"/>
    </location>
    <ligand>
        <name>substrate</name>
    </ligand>
</feature>
<comment type="catalytic activity">
    <reaction evidence="1 8">
        <text>L-glutamate = D-glutamate</text>
        <dbReference type="Rhea" id="RHEA:12813"/>
        <dbReference type="ChEBI" id="CHEBI:29985"/>
        <dbReference type="ChEBI" id="CHEBI:29986"/>
        <dbReference type="EC" id="5.1.1.3"/>
    </reaction>
</comment>
<feature type="active site" description="Proton donor/acceptor" evidence="8">
    <location>
        <position position="182"/>
    </location>
</feature>
<evidence type="ECO:0000256" key="3">
    <source>
        <dbReference type="ARBA" id="ARBA00022960"/>
    </source>
</evidence>
<feature type="active site" description="Proton donor/acceptor" evidence="8">
    <location>
        <position position="70"/>
    </location>
</feature>
<name>A0A6S6R3H4_9FIRM</name>
<dbReference type="RefSeq" id="WP_184093533.1">
    <property type="nucleotide sequence ID" value="NZ_AP023367.1"/>
</dbReference>
<protein>
    <recommendedName>
        <fullName evidence="7 8">Glutamate racemase</fullName>
        <ecNumber evidence="2 8">5.1.1.3</ecNumber>
    </recommendedName>
</protein>
<keyword evidence="6 8" id="KW-0961">Cell wall biogenesis/degradation</keyword>
<dbReference type="InterPro" id="IPR015942">
    <property type="entry name" value="Asp/Glu/hydantoin_racemase"/>
</dbReference>
<gene>
    <name evidence="9" type="primary">yrpC</name>
    <name evidence="8" type="synonym">murI</name>
    <name evidence="9" type="ORF">acsn021_14790</name>
</gene>
<dbReference type="FunFam" id="3.40.50.1860:FF:000002">
    <property type="entry name" value="Glutamate racemase"/>
    <property type="match status" value="1"/>
</dbReference>
<dbReference type="Gene3D" id="3.40.50.1860">
    <property type="match status" value="2"/>
</dbReference>
<feature type="binding site" evidence="8">
    <location>
        <begin position="71"/>
        <end position="72"/>
    </location>
    <ligand>
        <name>substrate</name>
    </ligand>
</feature>
<dbReference type="InterPro" id="IPR004391">
    <property type="entry name" value="Glu_race"/>
</dbReference>
<evidence type="ECO:0000313" key="9">
    <source>
        <dbReference type="EMBL" id="BCJ93910.1"/>
    </source>
</evidence>
<evidence type="ECO:0000256" key="1">
    <source>
        <dbReference type="ARBA" id="ARBA00001602"/>
    </source>
</evidence>
<accession>A0A6S6R3H4</accession>
<evidence type="ECO:0000256" key="2">
    <source>
        <dbReference type="ARBA" id="ARBA00013090"/>
    </source>
</evidence>
<organism evidence="9 10">
    <name type="scientific">Anaerocolumna cellulosilytica</name>
    <dbReference type="NCBI Taxonomy" id="433286"/>
    <lineage>
        <taxon>Bacteria</taxon>
        <taxon>Bacillati</taxon>
        <taxon>Bacillota</taxon>
        <taxon>Clostridia</taxon>
        <taxon>Lachnospirales</taxon>
        <taxon>Lachnospiraceae</taxon>
        <taxon>Anaerocolumna</taxon>
    </lineage>
</organism>
<dbReference type="UniPathway" id="UPA00219"/>
<dbReference type="PANTHER" id="PTHR21198:SF3">
    <property type="entry name" value="GLUTAMATE RACEMASE"/>
    <property type="match status" value="1"/>
</dbReference>
<dbReference type="KEGG" id="acel:acsn021_14790"/>
<dbReference type="Proteomes" id="UP000515561">
    <property type="component" value="Chromosome"/>
</dbReference>
<dbReference type="EMBL" id="AP023367">
    <property type="protein sequence ID" value="BCJ93910.1"/>
    <property type="molecule type" value="Genomic_DNA"/>
</dbReference>
<dbReference type="HAMAP" id="MF_00258">
    <property type="entry name" value="Glu_racemase"/>
    <property type="match status" value="1"/>
</dbReference>
<evidence type="ECO:0000313" key="10">
    <source>
        <dbReference type="Proteomes" id="UP000515561"/>
    </source>
</evidence>
<keyword evidence="5 8" id="KW-0413">Isomerase</keyword>
<dbReference type="NCBIfam" id="TIGR00067">
    <property type="entry name" value="glut_race"/>
    <property type="match status" value="1"/>
</dbReference>
<evidence type="ECO:0000256" key="4">
    <source>
        <dbReference type="ARBA" id="ARBA00022984"/>
    </source>
</evidence>
<dbReference type="PANTHER" id="PTHR21198">
    <property type="entry name" value="GLUTAMATE RACEMASE"/>
    <property type="match status" value="1"/>
</dbReference>
<dbReference type="GO" id="GO:0009252">
    <property type="term" value="P:peptidoglycan biosynthetic process"/>
    <property type="evidence" value="ECO:0007669"/>
    <property type="project" value="UniProtKB-UniRule"/>
</dbReference>
<evidence type="ECO:0000256" key="6">
    <source>
        <dbReference type="ARBA" id="ARBA00023316"/>
    </source>
</evidence>
<evidence type="ECO:0000256" key="8">
    <source>
        <dbReference type="HAMAP-Rule" id="MF_00258"/>
    </source>
</evidence>
<dbReference type="GO" id="GO:0008360">
    <property type="term" value="P:regulation of cell shape"/>
    <property type="evidence" value="ECO:0007669"/>
    <property type="project" value="UniProtKB-KW"/>
</dbReference>